<reference evidence="1 2" key="1">
    <citation type="journal article" date="2022" name="bioRxiv">
        <title>The genome of the oomycete Peronosclerospora sorghi, a cosmopolitan pathogen of maize and sorghum, is inflated with dispersed pseudogenes.</title>
        <authorList>
            <person name="Fletcher K."/>
            <person name="Martin F."/>
            <person name="Isakeit T."/>
            <person name="Cavanaugh K."/>
            <person name="Magill C."/>
            <person name="Michelmore R."/>
        </authorList>
    </citation>
    <scope>NUCLEOTIDE SEQUENCE [LARGE SCALE GENOMIC DNA]</scope>
    <source>
        <strain evidence="1">P6</strain>
    </source>
</reference>
<comment type="caution">
    <text evidence="1">The sequence shown here is derived from an EMBL/GenBank/DDBJ whole genome shotgun (WGS) entry which is preliminary data.</text>
</comment>
<proteinExistence type="predicted"/>
<dbReference type="EMBL" id="CM047586">
    <property type="protein sequence ID" value="KAI9908998.1"/>
    <property type="molecule type" value="Genomic_DNA"/>
</dbReference>
<dbReference type="Proteomes" id="UP001163321">
    <property type="component" value="Chromosome 7"/>
</dbReference>
<keyword evidence="2" id="KW-1185">Reference proteome</keyword>
<name>A0ACC0VT37_9STRA</name>
<accession>A0ACC0VT37</accession>
<sequence length="259" mass="29637">MRQVTNAAINPHVQIKAMRANVLETLGLHEKASIGTRRCGSCRGARRSSLFLVHWKERKLIRLDVKALGVGVPGKDGKSKLHERKLRSALAVLRIALVDRIHDTRTWGAAHVAPLARVFCVQKSHQRTIHTRTRGTRRRPFPCLLLQTRSRAARARDERASRHRARRDPGLPAEESTTKHTTLADSMYQLDVEIHMVVFEVRYEKKKRPFHQTVAIVLKSGVVFQESLYFQCVLPTTMRSKYAKVHANLLQPRLKPFNL</sequence>
<evidence type="ECO:0000313" key="2">
    <source>
        <dbReference type="Proteomes" id="UP001163321"/>
    </source>
</evidence>
<organism evidence="1 2">
    <name type="scientific">Peronosclerospora sorghi</name>
    <dbReference type="NCBI Taxonomy" id="230839"/>
    <lineage>
        <taxon>Eukaryota</taxon>
        <taxon>Sar</taxon>
        <taxon>Stramenopiles</taxon>
        <taxon>Oomycota</taxon>
        <taxon>Peronosporomycetes</taxon>
        <taxon>Peronosporales</taxon>
        <taxon>Peronosporaceae</taxon>
        <taxon>Peronosclerospora</taxon>
    </lineage>
</organism>
<protein>
    <submittedName>
        <fullName evidence="1">Uncharacterized protein</fullName>
    </submittedName>
</protein>
<evidence type="ECO:0000313" key="1">
    <source>
        <dbReference type="EMBL" id="KAI9908998.1"/>
    </source>
</evidence>
<gene>
    <name evidence="1" type="ORF">PsorP6_014881</name>
</gene>